<dbReference type="STRING" id="290338.CKO_04349"/>
<evidence type="ECO:0000313" key="1">
    <source>
        <dbReference type="EMBL" id="ABV15405.1"/>
    </source>
</evidence>
<accession>A8APJ3</accession>
<evidence type="ECO:0000313" key="2">
    <source>
        <dbReference type="Proteomes" id="UP000008148"/>
    </source>
</evidence>
<name>A8APJ3_CITK8</name>
<gene>
    <name evidence="1" type="ordered locus">CKO_04349</name>
</gene>
<dbReference type="HOGENOM" id="CLU_2732735_0_0_6"/>
<keyword evidence="2" id="KW-1185">Reference proteome</keyword>
<proteinExistence type="predicted"/>
<organism evidence="1 2">
    <name type="scientific">Citrobacter koseri (strain ATCC BAA-895 / CDC 4225-83 / SGSC4696)</name>
    <dbReference type="NCBI Taxonomy" id="290338"/>
    <lineage>
        <taxon>Bacteria</taxon>
        <taxon>Pseudomonadati</taxon>
        <taxon>Pseudomonadota</taxon>
        <taxon>Gammaproteobacteria</taxon>
        <taxon>Enterobacterales</taxon>
        <taxon>Enterobacteriaceae</taxon>
        <taxon>Citrobacter</taxon>
    </lineage>
</organism>
<dbReference type="Proteomes" id="UP000008148">
    <property type="component" value="Chromosome"/>
</dbReference>
<reference evidence="1 2" key="1">
    <citation type="submission" date="2007-08" db="EMBL/GenBank/DDBJ databases">
        <authorList>
            <consortium name="The Citrobacter koseri Genome Sequencing Project"/>
            <person name="McClelland M."/>
            <person name="Sanderson E.K."/>
            <person name="Porwollik S."/>
            <person name="Spieth J."/>
            <person name="Clifton W.S."/>
            <person name="Latreille P."/>
            <person name="Courtney L."/>
            <person name="Wang C."/>
            <person name="Pepin K."/>
            <person name="Bhonagiri V."/>
            <person name="Nash W."/>
            <person name="Johnson M."/>
            <person name="Thiruvilangam P."/>
            <person name="Wilson R."/>
        </authorList>
    </citation>
    <scope>NUCLEOTIDE SEQUENCE [LARGE SCALE GENOMIC DNA]</scope>
    <source>
        <strain evidence="2">ATCC BAA-895 / CDC 4225-83 / SGSC4696</strain>
    </source>
</reference>
<protein>
    <submittedName>
        <fullName evidence="1">Uncharacterized protein</fullName>
    </submittedName>
</protein>
<dbReference type="AlphaFoldDB" id="A8APJ3"/>
<dbReference type="KEGG" id="cko:CKO_04349"/>
<sequence length="71" mass="8257">MWRQNFLFSEPSLFPDQKPCQRPLRKWARTCRPLTALTAASSNAAPYSHRQSSTGAIRRKKSESLFSFHQF</sequence>
<dbReference type="EMBL" id="CP000822">
    <property type="protein sequence ID" value="ABV15405.1"/>
    <property type="molecule type" value="Genomic_DNA"/>
</dbReference>